<proteinExistence type="predicted"/>
<dbReference type="EMBL" id="KJ124710">
    <property type="protein sequence ID" value="AJD25322.1"/>
    <property type="molecule type" value="Transcribed_RNA"/>
</dbReference>
<reference evidence="1" key="1">
    <citation type="journal article" date="2014" name="J. Venom Res.">
        <title>Plectreurys tristis venome: A proteomic and transcriptomic analysis.</title>
        <authorList>
            <person name="Zobel-Thropp P.A."/>
            <person name="Thomas E.Z."/>
            <person name="David C.L."/>
            <person name="Breci L.A."/>
            <person name="Binford G.J."/>
        </authorList>
    </citation>
    <scope>NUCLEOTIDE SEQUENCE</scope>
    <source>
        <tissue evidence="1">Venom gland</tissue>
    </source>
</reference>
<evidence type="ECO:0000313" key="1">
    <source>
        <dbReference type="EMBL" id="AJD25322.1"/>
    </source>
</evidence>
<organism evidence="1">
    <name type="scientific">Plectreurys tristis</name>
    <name type="common">Spider</name>
    <name type="synonym">Plectreurys bispinosus</name>
    <dbReference type="NCBI Taxonomy" id="33319"/>
    <lineage>
        <taxon>Eukaryota</taxon>
        <taxon>Metazoa</taxon>
        <taxon>Ecdysozoa</taxon>
        <taxon>Arthropoda</taxon>
        <taxon>Chelicerata</taxon>
        <taxon>Arachnida</taxon>
        <taxon>Araneae</taxon>
        <taxon>Araneomorphae</taxon>
        <taxon>Haplogynae</taxon>
        <taxon>Pholcoidea</taxon>
        <taxon>Plectreuridae</taxon>
        <taxon>Plectreurys</taxon>
    </lineage>
</organism>
<protein>
    <submittedName>
        <fullName evidence="1">Clone 1511 transcribed RNA sequence</fullName>
    </submittedName>
</protein>
<sequence length="32" mass="3701">MPIFTTTERLLLIHLTGEQQLEKICCCHKLST</sequence>
<accession>A0A0C4W4E2</accession>
<dbReference type="AlphaFoldDB" id="A0A0C4W4E2"/>
<name>A0A0C4W4E2_PLETR</name>